<dbReference type="OrthoDB" id="61110at2759"/>
<keyword evidence="6 18" id="KW-0732">Signal</keyword>
<dbReference type="EMBL" id="JAKOGI010000243">
    <property type="protein sequence ID" value="KAJ8438707.1"/>
    <property type="molecule type" value="Genomic_DNA"/>
</dbReference>
<feature type="region of interest" description="Disordered" evidence="17">
    <location>
        <begin position="341"/>
        <end position="361"/>
    </location>
</feature>
<dbReference type="FunFam" id="3.30.200.20:FF:000357">
    <property type="entry name" value="serine/threonine-protein kinase-like protein CCR1"/>
    <property type="match status" value="1"/>
</dbReference>
<feature type="binding site" evidence="16">
    <location>
        <position position="406"/>
    </location>
    <ligand>
        <name>ATP</name>
        <dbReference type="ChEBI" id="CHEBI:30616"/>
    </ligand>
</feature>
<evidence type="ECO:0000256" key="8">
    <source>
        <dbReference type="ARBA" id="ARBA00022777"/>
    </source>
</evidence>
<dbReference type="SUPFAM" id="SSF56112">
    <property type="entry name" value="Protein kinase-like (PK-like)"/>
    <property type="match status" value="1"/>
</dbReference>
<dbReference type="GO" id="GO:0042803">
    <property type="term" value="F:protein homodimerization activity"/>
    <property type="evidence" value="ECO:0007669"/>
    <property type="project" value="UniProtKB-ARBA"/>
</dbReference>
<keyword evidence="11" id="KW-0472">Membrane</keyword>
<evidence type="ECO:0000256" key="2">
    <source>
        <dbReference type="ARBA" id="ARBA00012513"/>
    </source>
</evidence>
<comment type="catalytic activity">
    <reaction evidence="14">
        <text>L-threonyl-[protein] + ATP = O-phospho-L-threonyl-[protein] + ADP + H(+)</text>
        <dbReference type="Rhea" id="RHEA:46608"/>
        <dbReference type="Rhea" id="RHEA-COMP:11060"/>
        <dbReference type="Rhea" id="RHEA-COMP:11605"/>
        <dbReference type="ChEBI" id="CHEBI:15378"/>
        <dbReference type="ChEBI" id="CHEBI:30013"/>
        <dbReference type="ChEBI" id="CHEBI:30616"/>
        <dbReference type="ChEBI" id="CHEBI:61977"/>
        <dbReference type="ChEBI" id="CHEBI:456216"/>
        <dbReference type="EC" id="2.7.11.1"/>
    </reaction>
</comment>
<keyword evidence="3" id="KW-0723">Serine/threonine-protein kinase</keyword>
<proteinExistence type="predicted"/>
<dbReference type="PROSITE" id="PS50011">
    <property type="entry name" value="PROTEIN_KINASE_DOM"/>
    <property type="match status" value="1"/>
</dbReference>
<evidence type="ECO:0000256" key="17">
    <source>
        <dbReference type="SAM" id="MobiDB-lite"/>
    </source>
</evidence>
<evidence type="ECO:0000256" key="4">
    <source>
        <dbReference type="ARBA" id="ARBA00022679"/>
    </source>
</evidence>
<evidence type="ECO:0000256" key="9">
    <source>
        <dbReference type="ARBA" id="ARBA00022840"/>
    </source>
</evidence>
<keyword evidence="4" id="KW-0808">Transferase</keyword>
<dbReference type="FunFam" id="1.10.510.10:FF:000569">
    <property type="entry name" value="Serine/threonine-protein kinase-like protein CCR4"/>
    <property type="match status" value="1"/>
</dbReference>
<accession>A0A9Q1K9B4</accession>
<keyword evidence="8" id="KW-0418">Kinase</keyword>
<dbReference type="Gene3D" id="1.10.510.10">
    <property type="entry name" value="Transferase(Phosphotransferase) domain 1"/>
    <property type="match status" value="1"/>
</dbReference>
<evidence type="ECO:0000256" key="10">
    <source>
        <dbReference type="ARBA" id="ARBA00022989"/>
    </source>
</evidence>
<evidence type="ECO:0000313" key="21">
    <source>
        <dbReference type="Proteomes" id="UP001153076"/>
    </source>
</evidence>
<evidence type="ECO:0000256" key="1">
    <source>
        <dbReference type="ARBA" id="ARBA00004479"/>
    </source>
</evidence>
<evidence type="ECO:0000256" key="14">
    <source>
        <dbReference type="ARBA" id="ARBA00047899"/>
    </source>
</evidence>
<feature type="signal peptide" evidence="18">
    <location>
        <begin position="1"/>
        <end position="30"/>
    </location>
</feature>
<dbReference type="Proteomes" id="UP001153076">
    <property type="component" value="Unassembled WGS sequence"/>
</dbReference>
<feature type="chain" id="PRO_5040158168" description="non-specific serine/threonine protein kinase" evidence="18">
    <location>
        <begin position="31"/>
        <end position="687"/>
    </location>
</feature>
<name>A0A9Q1K9B4_9CARY</name>
<sequence length="687" mass="74233">MTIYPPPSFFSAAISLSLLFCLSLPRPLHGLGSASTLATVSSPATATVCGIVAGEPNRRIECFKHGQRVFITPNVSYDVVSGGQSFFCGIRSGGCSLLCWDVATFTPKRVYFSESAPLREISVGGDQVCGVVNGTNRVKCWRGMKGSPQTPTWVDGFRSISSGFGFSCGILVNNSTVRCWGSNSSLAAEIESRFLDIPMDSIVAGGMHVCGLNSTGFLVCKGSNSSGQLNVPVNEPYGFKKLALGLDHSCALRQSNGSVVCWGGGGGYSSNVTQDIEFETLVGALNFTCGLITSNLSIICWGPGWLDHGSLGVNLPLPKILPGPCVQSDCAQCSIFPDSQRQGSRIMGRQRSGTSSTKHADRAEEFSFQELVAATNNFSWENKIGSGSFGVVYKGKLSDGREVAIKRSETGPRTKKLQEKESAFESELAFLSRLHHKHLVRLVGYCEERDERLLVYEYMKHGALYDHLHSKNNIEKHNSVINSWNIRIRIALDAARGIEYLHSYAVPPIIHRDIKSSNILLDANWTARVSDFGLSMMGPESDRDFRPSNAAGTIGYIDPEYYGLNVLTAKSDVYGFGVVLLELLTGKKAIFKSGNEGGEPVSVVDFACPAIMAGELGKILDPRVGPPESNESEAVELVAYTALHSVNLEGKDRPTMTDIVANLERALALCVDSQDNIPSTEIFIASD</sequence>
<dbReference type="InterPro" id="IPR008271">
    <property type="entry name" value="Ser/Thr_kinase_AS"/>
</dbReference>
<dbReference type="InterPro" id="IPR009091">
    <property type="entry name" value="RCC1/BLIP-II"/>
</dbReference>
<dbReference type="Pfam" id="PF13540">
    <property type="entry name" value="RCC1_2"/>
    <property type="match status" value="1"/>
</dbReference>
<comment type="catalytic activity">
    <reaction evidence="15">
        <text>L-seryl-[protein] + ATP = O-phospho-L-seryl-[protein] + ADP + H(+)</text>
        <dbReference type="Rhea" id="RHEA:17989"/>
        <dbReference type="Rhea" id="RHEA-COMP:9863"/>
        <dbReference type="Rhea" id="RHEA-COMP:11604"/>
        <dbReference type="ChEBI" id="CHEBI:15378"/>
        <dbReference type="ChEBI" id="CHEBI:29999"/>
        <dbReference type="ChEBI" id="CHEBI:30616"/>
        <dbReference type="ChEBI" id="CHEBI:83421"/>
        <dbReference type="ChEBI" id="CHEBI:456216"/>
        <dbReference type="EC" id="2.7.11.1"/>
    </reaction>
</comment>
<dbReference type="CDD" id="cd14066">
    <property type="entry name" value="STKc_IRAK"/>
    <property type="match status" value="1"/>
</dbReference>
<dbReference type="SUPFAM" id="SSF50985">
    <property type="entry name" value="RCC1/BLIP-II"/>
    <property type="match status" value="1"/>
</dbReference>
<comment type="caution">
    <text evidence="20">The sequence shown here is derived from an EMBL/GenBank/DDBJ whole genome shotgun (WGS) entry which is preliminary data.</text>
</comment>
<dbReference type="GO" id="GO:0004674">
    <property type="term" value="F:protein serine/threonine kinase activity"/>
    <property type="evidence" value="ECO:0007669"/>
    <property type="project" value="UniProtKB-KW"/>
</dbReference>
<dbReference type="GO" id="GO:0005524">
    <property type="term" value="F:ATP binding"/>
    <property type="evidence" value="ECO:0007669"/>
    <property type="project" value="UniProtKB-UniRule"/>
</dbReference>
<gene>
    <name evidence="20" type="ORF">Cgig2_013753</name>
</gene>
<evidence type="ECO:0000256" key="6">
    <source>
        <dbReference type="ARBA" id="ARBA00022729"/>
    </source>
</evidence>
<keyword evidence="13" id="KW-0325">Glycoprotein</keyword>
<dbReference type="InterPro" id="IPR017441">
    <property type="entry name" value="Protein_kinase_ATP_BS"/>
</dbReference>
<dbReference type="Pfam" id="PF00069">
    <property type="entry name" value="Pkinase"/>
    <property type="match status" value="1"/>
</dbReference>
<evidence type="ECO:0000259" key="19">
    <source>
        <dbReference type="PROSITE" id="PS50011"/>
    </source>
</evidence>
<protein>
    <recommendedName>
        <fullName evidence="2">non-specific serine/threonine protein kinase</fullName>
        <ecNumber evidence="2">2.7.11.1</ecNumber>
    </recommendedName>
</protein>
<reference evidence="20" key="1">
    <citation type="submission" date="2022-04" db="EMBL/GenBank/DDBJ databases">
        <title>Carnegiea gigantea Genome sequencing and assembly v2.</title>
        <authorList>
            <person name="Copetti D."/>
            <person name="Sanderson M.J."/>
            <person name="Burquez A."/>
            <person name="Wojciechowski M.F."/>
        </authorList>
    </citation>
    <scope>NUCLEOTIDE SEQUENCE</scope>
    <source>
        <strain evidence="20">SGP5-SGP5p</strain>
        <tissue evidence="20">Aerial part</tissue>
    </source>
</reference>
<evidence type="ECO:0000256" key="5">
    <source>
        <dbReference type="ARBA" id="ARBA00022692"/>
    </source>
</evidence>
<evidence type="ECO:0000256" key="16">
    <source>
        <dbReference type="PROSITE-ProRule" id="PRU10141"/>
    </source>
</evidence>
<dbReference type="GO" id="GO:0016020">
    <property type="term" value="C:membrane"/>
    <property type="evidence" value="ECO:0007669"/>
    <property type="project" value="UniProtKB-SubCell"/>
</dbReference>
<keyword evidence="9 16" id="KW-0067">ATP-binding</keyword>
<evidence type="ECO:0000256" key="7">
    <source>
        <dbReference type="ARBA" id="ARBA00022741"/>
    </source>
</evidence>
<keyword evidence="12" id="KW-0675">Receptor</keyword>
<dbReference type="InterPro" id="IPR011009">
    <property type="entry name" value="Kinase-like_dom_sf"/>
</dbReference>
<dbReference type="Gene3D" id="2.130.10.30">
    <property type="entry name" value="Regulator of chromosome condensation 1/beta-lactamase-inhibitor protein II"/>
    <property type="match status" value="1"/>
</dbReference>
<evidence type="ECO:0000313" key="20">
    <source>
        <dbReference type="EMBL" id="KAJ8438707.1"/>
    </source>
</evidence>
<evidence type="ECO:0000256" key="13">
    <source>
        <dbReference type="ARBA" id="ARBA00023180"/>
    </source>
</evidence>
<dbReference type="PROSITE" id="PS00108">
    <property type="entry name" value="PROTEIN_KINASE_ST"/>
    <property type="match status" value="1"/>
</dbReference>
<evidence type="ECO:0000256" key="3">
    <source>
        <dbReference type="ARBA" id="ARBA00022527"/>
    </source>
</evidence>
<keyword evidence="7 16" id="KW-0547">Nucleotide-binding</keyword>
<feature type="domain" description="Protein kinase" evidence="19">
    <location>
        <begin position="378"/>
        <end position="667"/>
    </location>
</feature>
<keyword evidence="5" id="KW-0812">Transmembrane</keyword>
<dbReference type="InterPro" id="IPR000719">
    <property type="entry name" value="Prot_kinase_dom"/>
</dbReference>
<dbReference type="Gene3D" id="3.30.200.20">
    <property type="entry name" value="Phosphorylase Kinase, domain 1"/>
    <property type="match status" value="1"/>
</dbReference>
<keyword evidence="21" id="KW-1185">Reference proteome</keyword>
<evidence type="ECO:0000256" key="11">
    <source>
        <dbReference type="ARBA" id="ARBA00023136"/>
    </source>
</evidence>
<evidence type="ECO:0000256" key="15">
    <source>
        <dbReference type="ARBA" id="ARBA00048679"/>
    </source>
</evidence>
<dbReference type="EC" id="2.7.11.1" evidence="2"/>
<dbReference type="PANTHER" id="PTHR46146">
    <property type="entry name" value="SERINE/THREONINE-PROTEIN KINASE-LIKE PROTEIN CCR4"/>
    <property type="match status" value="1"/>
</dbReference>
<organism evidence="20 21">
    <name type="scientific">Carnegiea gigantea</name>
    <dbReference type="NCBI Taxonomy" id="171969"/>
    <lineage>
        <taxon>Eukaryota</taxon>
        <taxon>Viridiplantae</taxon>
        <taxon>Streptophyta</taxon>
        <taxon>Embryophyta</taxon>
        <taxon>Tracheophyta</taxon>
        <taxon>Spermatophyta</taxon>
        <taxon>Magnoliopsida</taxon>
        <taxon>eudicotyledons</taxon>
        <taxon>Gunneridae</taxon>
        <taxon>Pentapetalae</taxon>
        <taxon>Caryophyllales</taxon>
        <taxon>Cactineae</taxon>
        <taxon>Cactaceae</taxon>
        <taxon>Cactoideae</taxon>
        <taxon>Echinocereeae</taxon>
        <taxon>Carnegiea</taxon>
    </lineage>
</organism>
<comment type="subcellular location">
    <subcellularLocation>
        <location evidence="1">Membrane</location>
        <topology evidence="1">Single-pass type I membrane protein</topology>
    </subcellularLocation>
</comment>
<keyword evidence="10" id="KW-1133">Transmembrane helix</keyword>
<dbReference type="PROSITE" id="PS00107">
    <property type="entry name" value="PROTEIN_KINASE_ATP"/>
    <property type="match status" value="1"/>
</dbReference>
<dbReference type="PANTHER" id="PTHR46146:SF3">
    <property type="entry name" value="SERINE_THREONINE-PROTEIN KINASE-LIKE PROTEIN CCR3-RELATED"/>
    <property type="match status" value="1"/>
</dbReference>
<dbReference type="AlphaFoldDB" id="A0A9Q1K9B4"/>
<evidence type="ECO:0000256" key="18">
    <source>
        <dbReference type="SAM" id="SignalP"/>
    </source>
</evidence>
<evidence type="ECO:0000256" key="12">
    <source>
        <dbReference type="ARBA" id="ARBA00023170"/>
    </source>
</evidence>
<dbReference type="SMART" id="SM00220">
    <property type="entry name" value="S_TKc"/>
    <property type="match status" value="1"/>
</dbReference>